<dbReference type="InterPro" id="IPR050267">
    <property type="entry name" value="Anti-sigma-factor_SerPK"/>
</dbReference>
<evidence type="ECO:0008006" key="6">
    <source>
        <dbReference type="Google" id="ProtNLM"/>
    </source>
</evidence>
<dbReference type="PANTHER" id="PTHR35526:SF3">
    <property type="entry name" value="ANTI-SIGMA-F FACTOR RSBW"/>
    <property type="match status" value="1"/>
</dbReference>
<dbReference type="InterPro" id="IPR003594">
    <property type="entry name" value="HATPase_dom"/>
</dbReference>
<proteinExistence type="predicted"/>
<organism evidence="4 5">
    <name type="scientific">Mycobacterium colombiense</name>
    <dbReference type="NCBI Taxonomy" id="339268"/>
    <lineage>
        <taxon>Bacteria</taxon>
        <taxon>Bacillati</taxon>
        <taxon>Actinomycetota</taxon>
        <taxon>Actinomycetes</taxon>
        <taxon>Mycobacteriales</taxon>
        <taxon>Mycobacteriaceae</taxon>
        <taxon>Mycobacterium</taxon>
        <taxon>Mycobacterium avium complex (MAC)</taxon>
    </lineage>
</organism>
<protein>
    <recommendedName>
        <fullName evidence="6">MEDS domain-containing protein</fullName>
    </recommendedName>
</protein>
<accession>A0A329KQJ6</accession>
<keyword evidence="1" id="KW-0723">Serine/threonine-protein kinase</keyword>
<dbReference type="Gene3D" id="3.30.565.10">
    <property type="entry name" value="Histidine kinase-like ATPase, C-terminal domain"/>
    <property type="match status" value="1"/>
</dbReference>
<keyword evidence="1" id="KW-0418">Kinase</keyword>
<feature type="domain" description="Histidine kinase/HSP90-like ATPase" evidence="2">
    <location>
        <begin position="248"/>
        <end position="353"/>
    </location>
</feature>
<evidence type="ECO:0000313" key="5">
    <source>
        <dbReference type="Proteomes" id="UP000250347"/>
    </source>
</evidence>
<dbReference type="CDD" id="cd16936">
    <property type="entry name" value="HATPase_RsbW-like"/>
    <property type="match status" value="1"/>
</dbReference>
<dbReference type="AlphaFoldDB" id="A0A329KQJ6"/>
<dbReference type="Pfam" id="PF13581">
    <property type="entry name" value="HATPase_c_2"/>
    <property type="match status" value="1"/>
</dbReference>
<gene>
    <name evidence="4" type="ORF">DQP58_06910</name>
</gene>
<name>A0A329KQJ6_9MYCO</name>
<evidence type="ECO:0000259" key="2">
    <source>
        <dbReference type="Pfam" id="PF13581"/>
    </source>
</evidence>
<feature type="domain" description="MEDS" evidence="3">
    <location>
        <begin position="57"/>
        <end position="207"/>
    </location>
</feature>
<dbReference type="Proteomes" id="UP000250347">
    <property type="component" value="Unassembled WGS sequence"/>
</dbReference>
<evidence type="ECO:0000256" key="1">
    <source>
        <dbReference type="ARBA" id="ARBA00022527"/>
    </source>
</evidence>
<evidence type="ECO:0000313" key="4">
    <source>
        <dbReference type="EMBL" id="RAU97847.1"/>
    </source>
</evidence>
<keyword evidence="1" id="KW-0808">Transferase</keyword>
<dbReference type="EMBL" id="QMEU01000012">
    <property type="protein sequence ID" value="RAU97847.1"/>
    <property type="molecule type" value="Genomic_DNA"/>
</dbReference>
<dbReference type="InterPro" id="IPR025847">
    <property type="entry name" value="MEDS_domain"/>
</dbReference>
<reference evidence="4 5" key="1">
    <citation type="submission" date="2018-06" db="EMBL/GenBank/DDBJ databases">
        <title>NTM in soil in Japan.</title>
        <authorList>
            <person name="Ohya K."/>
        </authorList>
    </citation>
    <scope>NUCLEOTIDE SEQUENCE [LARGE SCALE GENOMIC DNA]</scope>
    <source>
        <strain evidence="4 5">GF76</strain>
    </source>
</reference>
<dbReference type="GO" id="GO:0004674">
    <property type="term" value="F:protein serine/threonine kinase activity"/>
    <property type="evidence" value="ECO:0007669"/>
    <property type="project" value="UniProtKB-KW"/>
</dbReference>
<sequence length="357" mass="38294">MQHPRRSVRRCGATCDKPDRYRLVRRASPTLPIERVSTLPQHGRTIDKLREGAPHEHVVHVYTDDSHLLVALAGFISHGLSQDESVVVVATGQHLAAISRMLDCGSQLGAQTLVLLDAAEILRKFMREGAPDPAAFEATIGGIVDRAAGGGRPVRVYGEMVAALWDQGNVAGALALEALWNDLAATRQFYLMCAYPSASFDDGSLHALNSMCQLHSELSLLGDALDMPGDRLTGPDPVAHKLFIPVAAAVAAARHFTVATLMDWKLSHLVDDAALIVTELATNSVVHANSAFRVVMSPAPLGVRFAVEDASQSRPRMRHPGPYEPGGRGIALIAEIAHQWGCDVSPVGKTVWADVPA</sequence>
<comment type="caution">
    <text evidence="4">The sequence shown here is derived from an EMBL/GenBank/DDBJ whole genome shotgun (WGS) entry which is preliminary data.</text>
</comment>
<evidence type="ECO:0000259" key="3">
    <source>
        <dbReference type="Pfam" id="PF14417"/>
    </source>
</evidence>
<dbReference type="InterPro" id="IPR036890">
    <property type="entry name" value="HATPase_C_sf"/>
</dbReference>
<dbReference type="Pfam" id="PF14417">
    <property type="entry name" value="MEDS"/>
    <property type="match status" value="1"/>
</dbReference>
<dbReference type="PANTHER" id="PTHR35526">
    <property type="entry name" value="ANTI-SIGMA-F FACTOR RSBW-RELATED"/>
    <property type="match status" value="1"/>
</dbReference>